<dbReference type="AlphaFoldDB" id="A0AAD8MJL5"/>
<organism evidence="2 3">
    <name type="scientific">Heracleum sosnowskyi</name>
    <dbReference type="NCBI Taxonomy" id="360622"/>
    <lineage>
        <taxon>Eukaryota</taxon>
        <taxon>Viridiplantae</taxon>
        <taxon>Streptophyta</taxon>
        <taxon>Embryophyta</taxon>
        <taxon>Tracheophyta</taxon>
        <taxon>Spermatophyta</taxon>
        <taxon>Magnoliopsida</taxon>
        <taxon>eudicotyledons</taxon>
        <taxon>Gunneridae</taxon>
        <taxon>Pentapetalae</taxon>
        <taxon>asterids</taxon>
        <taxon>campanulids</taxon>
        <taxon>Apiales</taxon>
        <taxon>Apiaceae</taxon>
        <taxon>Apioideae</taxon>
        <taxon>apioid superclade</taxon>
        <taxon>Tordylieae</taxon>
        <taxon>Tordyliinae</taxon>
        <taxon>Heracleum</taxon>
    </lineage>
</organism>
<dbReference type="SUPFAM" id="SSF81383">
    <property type="entry name" value="F-box domain"/>
    <property type="match status" value="1"/>
</dbReference>
<dbReference type="Pfam" id="PF00646">
    <property type="entry name" value="F-box"/>
    <property type="match status" value="1"/>
</dbReference>
<keyword evidence="3" id="KW-1185">Reference proteome</keyword>
<gene>
    <name evidence="2" type="ORF">POM88_031272</name>
</gene>
<dbReference type="PANTHER" id="PTHR31639:SF237">
    <property type="entry name" value="F-BOX DOMAIN-CONTAINING PROTEIN"/>
    <property type="match status" value="1"/>
</dbReference>
<dbReference type="InterPro" id="IPR032675">
    <property type="entry name" value="LRR_dom_sf"/>
</dbReference>
<dbReference type="EMBL" id="JAUIZM010000007">
    <property type="protein sequence ID" value="KAK1375079.1"/>
    <property type="molecule type" value="Genomic_DNA"/>
</dbReference>
<dbReference type="PANTHER" id="PTHR31639">
    <property type="entry name" value="F-BOX PROTEIN-LIKE"/>
    <property type="match status" value="1"/>
</dbReference>
<protein>
    <submittedName>
        <fullName evidence="2">F-box/FBD/LRR-repeat protein</fullName>
    </submittedName>
</protein>
<reference evidence="2" key="2">
    <citation type="submission" date="2023-05" db="EMBL/GenBank/DDBJ databases">
        <authorList>
            <person name="Schelkunov M.I."/>
        </authorList>
    </citation>
    <scope>NUCLEOTIDE SEQUENCE</scope>
    <source>
        <strain evidence="2">Hsosn_3</strain>
        <tissue evidence="2">Leaf</tissue>
    </source>
</reference>
<dbReference type="InterPro" id="IPR055411">
    <property type="entry name" value="LRR_FXL15/At3g58940/PEG3-like"/>
</dbReference>
<dbReference type="Gene3D" id="3.80.10.10">
    <property type="entry name" value="Ribonuclease Inhibitor"/>
    <property type="match status" value="1"/>
</dbReference>
<dbReference type="InterPro" id="IPR001810">
    <property type="entry name" value="F-box_dom"/>
</dbReference>
<evidence type="ECO:0000313" key="2">
    <source>
        <dbReference type="EMBL" id="KAK1375079.1"/>
    </source>
</evidence>
<dbReference type="InterPro" id="IPR053781">
    <property type="entry name" value="F-box_AtFBL13-like"/>
</dbReference>
<dbReference type="Pfam" id="PF24758">
    <property type="entry name" value="LRR_At5g56370"/>
    <property type="match status" value="1"/>
</dbReference>
<sequence>MICLRLKVILKPFGQNCKMRDARYFVGGPRYVPPLIGVYCISYGHHFCIHSLEMRKRRFSEKKKDVISDMPQNIKDTILTKLPIRDAVRTSILSTTWKYQWAHMTQLVFDKYCVPQPFTRETFINFMMHCLLLHDGPIHNFKLSSPGFSKSPGIDRCLRFVSRKDVKELDLHSEVEASDLPVLMGGSLSLAPSPLFSCQKITSLTLVGFDVRPPPNFRGFPCLKYLKVDYCMVTLKVIENLISGCPLLESFEFSNADQLALTLDAPNLKRLTVKGSFKDVYLKHTPLLAALSVDFFPMAWKGDAFVKLPITFTCLTFIEVDGVNYQDKNKVMYVHHLLLQSPNLQELHISAAPTGYGEFTAADLDLWDKEGLTDFKFMHLKIVKMSSVSNEHDKKFIKFVLGRSPVLQMMSISLDEDCIGKMGMVNELLHFQRASPNVDITFFD</sequence>
<dbReference type="InterPro" id="IPR036047">
    <property type="entry name" value="F-box-like_dom_sf"/>
</dbReference>
<evidence type="ECO:0000259" key="1">
    <source>
        <dbReference type="SMART" id="SM00579"/>
    </source>
</evidence>
<feature type="domain" description="FBD" evidence="1">
    <location>
        <begin position="373"/>
        <end position="443"/>
    </location>
</feature>
<name>A0AAD8MJL5_9APIA</name>
<dbReference type="Proteomes" id="UP001237642">
    <property type="component" value="Unassembled WGS sequence"/>
</dbReference>
<dbReference type="CDD" id="cd22160">
    <property type="entry name" value="F-box_AtFBL13-like"/>
    <property type="match status" value="1"/>
</dbReference>
<proteinExistence type="predicted"/>
<accession>A0AAD8MJL5</accession>
<dbReference type="SUPFAM" id="SSF52047">
    <property type="entry name" value="RNI-like"/>
    <property type="match status" value="1"/>
</dbReference>
<evidence type="ECO:0000313" key="3">
    <source>
        <dbReference type="Proteomes" id="UP001237642"/>
    </source>
</evidence>
<comment type="caution">
    <text evidence="2">The sequence shown here is derived from an EMBL/GenBank/DDBJ whole genome shotgun (WGS) entry which is preliminary data.</text>
</comment>
<reference evidence="2" key="1">
    <citation type="submission" date="2023-02" db="EMBL/GenBank/DDBJ databases">
        <title>Genome of toxic invasive species Heracleum sosnowskyi carries increased number of genes despite the absence of recent whole-genome duplications.</title>
        <authorList>
            <person name="Schelkunov M."/>
            <person name="Shtratnikova V."/>
            <person name="Makarenko M."/>
            <person name="Klepikova A."/>
            <person name="Omelchenko D."/>
            <person name="Novikova G."/>
            <person name="Obukhova E."/>
            <person name="Bogdanov V."/>
            <person name="Penin A."/>
            <person name="Logacheva M."/>
        </authorList>
    </citation>
    <scope>NUCLEOTIDE SEQUENCE</scope>
    <source>
        <strain evidence="2">Hsosn_3</strain>
        <tissue evidence="2">Leaf</tissue>
    </source>
</reference>
<dbReference type="SMART" id="SM00579">
    <property type="entry name" value="FBD"/>
    <property type="match status" value="1"/>
</dbReference>
<dbReference type="InterPro" id="IPR006566">
    <property type="entry name" value="FBD"/>
</dbReference>